<evidence type="ECO:0000313" key="3">
    <source>
        <dbReference type="Proteomes" id="UP000318939"/>
    </source>
</evidence>
<dbReference type="RefSeq" id="WP_142823339.1">
    <property type="nucleotide sequence ID" value="NZ_CP117267.1"/>
</dbReference>
<dbReference type="Proteomes" id="UP000318939">
    <property type="component" value="Chromosome"/>
</dbReference>
<dbReference type="Gene3D" id="3.40.630.30">
    <property type="match status" value="1"/>
</dbReference>
<proteinExistence type="predicted"/>
<sequence length="153" mass="16973">MTGSGEAGFAVRQAEASDLDQLLDLYRQLNPADPEPTADAAQTAYAEMLAQPGLRVFLGTADHRPVSTATLLIIPNLTRGTRPYALIENVVTLEEQRSKGYGRTVMLHAIDVAFTAGCYKVMLLTERQREHIHRFYESCGFTQNKAGFQIRND</sequence>
<dbReference type="GO" id="GO:0016746">
    <property type="term" value="F:acyltransferase activity"/>
    <property type="evidence" value="ECO:0007669"/>
    <property type="project" value="UniProtKB-KW"/>
</dbReference>
<reference evidence="2" key="2">
    <citation type="journal article" date="2023" name="MicrobiologyOpen">
        <title>Genomics of the tumorigenes clade of the family Rhizobiaceae and description of Rhizobium rhododendri sp. nov.</title>
        <authorList>
            <person name="Kuzmanovic N."/>
            <person name="diCenzo G.C."/>
            <person name="Bunk B."/>
            <person name="Sproeer C."/>
            <person name="Fruehling A."/>
            <person name="Neumann-Schaal M."/>
            <person name="Overmann J."/>
            <person name="Smalla K."/>
        </authorList>
    </citation>
    <scope>NUCLEOTIDE SEQUENCE</scope>
    <source>
        <strain evidence="2">Rho-6.2</strain>
    </source>
</reference>
<dbReference type="Pfam" id="PF00583">
    <property type="entry name" value="Acetyltransf_1"/>
    <property type="match status" value="1"/>
</dbReference>
<dbReference type="PANTHER" id="PTHR13355">
    <property type="entry name" value="GLUCOSAMINE 6-PHOSPHATE N-ACETYLTRANSFERASE"/>
    <property type="match status" value="1"/>
</dbReference>
<dbReference type="PANTHER" id="PTHR13355:SF15">
    <property type="entry name" value="GCN5-RELATED N-ACETYLTRANSFERASE 3, CHLOROPLASTIC"/>
    <property type="match status" value="1"/>
</dbReference>
<evidence type="ECO:0000313" key="2">
    <source>
        <dbReference type="EMBL" id="WFS21506.1"/>
    </source>
</evidence>
<accession>A0ABY8IE82</accession>
<name>A0ABY8IE82_9HYPH</name>
<evidence type="ECO:0000259" key="1">
    <source>
        <dbReference type="PROSITE" id="PS51186"/>
    </source>
</evidence>
<keyword evidence="3" id="KW-1185">Reference proteome</keyword>
<dbReference type="PROSITE" id="PS51186">
    <property type="entry name" value="GNAT"/>
    <property type="match status" value="1"/>
</dbReference>
<keyword evidence="2" id="KW-0808">Transferase</keyword>
<dbReference type="InterPro" id="IPR039143">
    <property type="entry name" value="GNPNAT1-like"/>
</dbReference>
<gene>
    <name evidence="2" type="ORF">PR018_09930</name>
</gene>
<dbReference type="SUPFAM" id="SSF55729">
    <property type="entry name" value="Acyl-CoA N-acyltransferases (Nat)"/>
    <property type="match status" value="1"/>
</dbReference>
<dbReference type="EC" id="2.3.1.-" evidence="2"/>
<dbReference type="CDD" id="cd04301">
    <property type="entry name" value="NAT_SF"/>
    <property type="match status" value="1"/>
</dbReference>
<feature type="domain" description="N-acetyltransferase" evidence="1">
    <location>
        <begin position="9"/>
        <end position="153"/>
    </location>
</feature>
<dbReference type="InterPro" id="IPR016181">
    <property type="entry name" value="Acyl_CoA_acyltransferase"/>
</dbReference>
<reference evidence="2" key="1">
    <citation type="journal article" date="2019" name="Phytopathology">
        <title>A Novel Group of Rhizobium tumorigenes-Like Agrobacteria Associated with Crown Gall Disease of Rhododendron and Blueberry.</title>
        <authorList>
            <person name="Kuzmanovic N."/>
            <person name="Behrens P."/>
            <person name="Idczak E."/>
            <person name="Wagner S."/>
            <person name="Gotz M."/>
            <person name="Sproer C."/>
            <person name="Bunk B."/>
            <person name="Overmann J."/>
            <person name="Smalla K."/>
        </authorList>
    </citation>
    <scope>NUCLEOTIDE SEQUENCE</scope>
    <source>
        <strain evidence="2">Rho-6.2</strain>
    </source>
</reference>
<dbReference type="InterPro" id="IPR000182">
    <property type="entry name" value="GNAT_dom"/>
</dbReference>
<keyword evidence="2" id="KW-0012">Acyltransferase</keyword>
<protein>
    <submittedName>
        <fullName evidence="2">GNAT family N-acetyltransferase</fullName>
        <ecNumber evidence="2">2.3.1.-</ecNumber>
    </submittedName>
</protein>
<organism evidence="2 3">
    <name type="scientific">Rhizobium rhododendri</name>
    <dbReference type="NCBI Taxonomy" id="2506430"/>
    <lineage>
        <taxon>Bacteria</taxon>
        <taxon>Pseudomonadati</taxon>
        <taxon>Pseudomonadota</taxon>
        <taxon>Alphaproteobacteria</taxon>
        <taxon>Hyphomicrobiales</taxon>
        <taxon>Rhizobiaceae</taxon>
        <taxon>Rhizobium/Agrobacterium group</taxon>
        <taxon>Rhizobium</taxon>
    </lineage>
</organism>
<dbReference type="EMBL" id="CP117267">
    <property type="protein sequence ID" value="WFS21506.1"/>
    <property type="molecule type" value="Genomic_DNA"/>
</dbReference>